<reference evidence="1" key="1">
    <citation type="journal article" date="2015" name="Genome Announc.">
        <title>Draft Genome Sequence of Tolypothrix boutellei Strain VB521301.</title>
        <authorList>
            <person name="Chandrababunaidu M.M."/>
            <person name="Singh D."/>
            <person name="Sen D."/>
            <person name="Bhan S."/>
            <person name="Das S."/>
            <person name="Gupta A."/>
            <person name="Adhikary S.P."/>
            <person name="Tripathy S."/>
        </authorList>
    </citation>
    <scope>NUCLEOTIDE SEQUENCE</scope>
    <source>
        <strain evidence="1">VB521301</strain>
    </source>
</reference>
<dbReference type="STRING" id="1479485.DA73_0224935"/>
<dbReference type="EMBL" id="JHEG02000053">
    <property type="protein sequence ID" value="KIE09957.1"/>
    <property type="molecule type" value="Genomic_DNA"/>
</dbReference>
<protein>
    <recommendedName>
        <fullName evidence="2">Integrase</fullName>
    </recommendedName>
</protein>
<accession>A0A0C1N5P4</accession>
<comment type="caution">
    <text evidence="1">The sequence shown here is derived from an EMBL/GenBank/DDBJ whole genome shotgun (WGS) entry which is preliminary data.</text>
</comment>
<gene>
    <name evidence="1" type="ORF">DA73_0224935</name>
</gene>
<organism evidence="1">
    <name type="scientific">Tolypothrix bouteillei VB521301</name>
    <dbReference type="NCBI Taxonomy" id="1479485"/>
    <lineage>
        <taxon>Bacteria</taxon>
        <taxon>Bacillati</taxon>
        <taxon>Cyanobacteriota</taxon>
        <taxon>Cyanophyceae</taxon>
        <taxon>Nostocales</taxon>
        <taxon>Tolypothrichaceae</taxon>
        <taxon>Tolypothrix</taxon>
    </lineage>
</organism>
<sequence length="184" mass="21215">MSRQKIPIEALINLQQRLDMLPSRCQERRLLIEQTALFYGVSCDTVYRALRGREQPKSDQRRDYGTPRNLSRQEMESYCEVIAAIKIRTNNKKGRHLSTQRAIELLEEHGMDTPSGFIQPPKGLLTKATVNRYLKAWGYAFDYITRQPAEIKSMFRGQLDPVRTRELQEHMLLAGLPLLSPAAV</sequence>
<evidence type="ECO:0008006" key="2">
    <source>
        <dbReference type="Google" id="ProtNLM"/>
    </source>
</evidence>
<proteinExistence type="predicted"/>
<dbReference type="PANTHER" id="PTHR35004:SF7">
    <property type="entry name" value="INTEGRASE PROTEIN"/>
    <property type="match status" value="1"/>
</dbReference>
<dbReference type="AlphaFoldDB" id="A0A0C1N5P4"/>
<evidence type="ECO:0000313" key="1">
    <source>
        <dbReference type="EMBL" id="KIE09957.1"/>
    </source>
</evidence>
<dbReference type="PANTHER" id="PTHR35004">
    <property type="entry name" value="TRANSPOSASE RV3428C-RELATED"/>
    <property type="match status" value="1"/>
</dbReference>
<name>A0A0C1N5P4_9CYAN</name>